<name>A0ABX4EAW4_9BACI</name>
<reference evidence="2" key="1">
    <citation type="submission" date="2017-03" db="EMBL/GenBank/DDBJ databases">
        <title>Bacillus sp. V-88(T) DSM27956, whole genome shotgun sequencing project.</title>
        <authorList>
            <person name="Dastager S.G."/>
            <person name="Neurgaonkar P.S."/>
            <person name="Dharne M.S."/>
        </authorList>
    </citation>
    <scope>NUCLEOTIDE SEQUENCE [LARGE SCALE GENOMIC DNA]</scope>
    <source>
        <strain evidence="2">DSM 25145</strain>
    </source>
</reference>
<accession>A0ABX4EAW4</accession>
<comment type="caution">
    <text evidence="1">The sequence shown here is derived from an EMBL/GenBank/DDBJ whole genome shotgun (WGS) entry which is preliminary data.</text>
</comment>
<protein>
    <submittedName>
        <fullName evidence="1">Uncharacterized protein</fullName>
    </submittedName>
</protein>
<organism evidence="1 2">
    <name type="scientific">Domibacillus enclensis</name>
    <dbReference type="NCBI Taxonomy" id="1017273"/>
    <lineage>
        <taxon>Bacteria</taxon>
        <taxon>Bacillati</taxon>
        <taxon>Bacillota</taxon>
        <taxon>Bacilli</taxon>
        <taxon>Bacillales</taxon>
        <taxon>Bacillaceae</taxon>
        <taxon>Domibacillus</taxon>
    </lineage>
</organism>
<dbReference type="EMBL" id="MWSK01000002">
    <property type="protein sequence ID" value="OXS79138.1"/>
    <property type="molecule type" value="Genomic_DNA"/>
</dbReference>
<gene>
    <name evidence="1" type="ORF">B1B05_05015</name>
</gene>
<dbReference type="Proteomes" id="UP000215545">
    <property type="component" value="Unassembled WGS sequence"/>
</dbReference>
<sequence length="74" mass="8244">MTRGSKQQKKPNNPAKIAVIRLSFYWSEMHRMRCPDGCILMTNGWIIDNPAVVSSNPAIIFDYPAVVPSNPAVV</sequence>
<keyword evidence="2" id="KW-1185">Reference proteome</keyword>
<evidence type="ECO:0000313" key="2">
    <source>
        <dbReference type="Proteomes" id="UP000215545"/>
    </source>
</evidence>
<proteinExistence type="predicted"/>
<evidence type="ECO:0000313" key="1">
    <source>
        <dbReference type="EMBL" id="OXS79138.1"/>
    </source>
</evidence>